<name>A0ABN7UPT1_GIGMA</name>
<reference evidence="1 2" key="1">
    <citation type="submission" date="2021-06" db="EMBL/GenBank/DDBJ databases">
        <authorList>
            <person name="Kallberg Y."/>
            <person name="Tangrot J."/>
            <person name="Rosling A."/>
        </authorList>
    </citation>
    <scope>NUCLEOTIDE SEQUENCE [LARGE SCALE GENOMIC DNA]</scope>
    <source>
        <strain evidence="1 2">120-4 pot B 10/14</strain>
    </source>
</reference>
<accession>A0ABN7UPT1</accession>
<keyword evidence="2" id="KW-1185">Reference proteome</keyword>
<comment type="caution">
    <text evidence="1">The sequence shown here is derived from an EMBL/GenBank/DDBJ whole genome shotgun (WGS) entry which is preliminary data.</text>
</comment>
<organism evidence="1 2">
    <name type="scientific">Gigaspora margarita</name>
    <dbReference type="NCBI Taxonomy" id="4874"/>
    <lineage>
        <taxon>Eukaryota</taxon>
        <taxon>Fungi</taxon>
        <taxon>Fungi incertae sedis</taxon>
        <taxon>Mucoromycota</taxon>
        <taxon>Glomeromycotina</taxon>
        <taxon>Glomeromycetes</taxon>
        <taxon>Diversisporales</taxon>
        <taxon>Gigasporaceae</taxon>
        <taxon>Gigaspora</taxon>
    </lineage>
</organism>
<evidence type="ECO:0000313" key="2">
    <source>
        <dbReference type="Proteomes" id="UP000789901"/>
    </source>
</evidence>
<evidence type="ECO:0000313" key="1">
    <source>
        <dbReference type="EMBL" id="CAG8641068.1"/>
    </source>
</evidence>
<proteinExistence type="predicted"/>
<sequence length="43" mass="5048">MHRNILKLVVDQQAALSPSKTYTRFELWRTKELVLSSENSDKN</sequence>
<dbReference type="EMBL" id="CAJVQB010004621">
    <property type="protein sequence ID" value="CAG8641068.1"/>
    <property type="molecule type" value="Genomic_DNA"/>
</dbReference>
<protein>
    <submittedName>
        <fullName evidence="1">1064_t:CDS:1</fullName>
    </submittedName>
</protein>
<gene>
    <name evidence="1" type="ORF">GMARGA_LOCUS8845</name>
</gene>
<dbReference type="Proteomes" id="UP000789901">
    <property type="component" value="Unassembled WGS sequence"/>
</dbReference>